<dbReference type="FunFam" id="2.60.40.150:FF:000039">
    <property type="entry name" value="Synaptotagmin 11"/>
    <property type="match status" value="1"/>
</dbReference>
<dbReference type="PANTHER" id="PTHR10024:SF115">
    <property type="entry name" value="SYNAPTOTAGMIN-11"/>
    <property type="match status" value="1"/>
</dbReference>
<dbReference type="InterPro" id="IPR035892">
    <property type="entry name" value="C2_domain_sf"/>
</dbReference>
<evidence type="ECO:0000256" key="5">
    <source>
        <dbReference type="ARBA" id="ARBA00022723"/>
    </source>
</evidence>
<feature type="compositionally biased region" description="Pro residues" evidence="12">
    <location>
        <begin position="170"/>
        <end position="183"/>
    </location>
</feature>
<keyword evidence="9" id="KW-0472">Membrane</keyword>
<dbReference type="GO" id="GO:0048791">
    <property type="term" value="P:calcium ion-regulated exocytosis of neurotransmitter"/>
    <property type="evidence" value="ECO:0007669"/>
    <property type="project" value="TreeGrafter"/>
</dbReference>
<dbReference type="Proteomes" id="UP000694419">
    <property type="component" value="Unplaced"/>
</dbReference>
<evidence type="ECO:0000256" key="6">
    <source>
        <dbReference type="ARBA" id="ARBA00022737"/>
    </source>
</evidence>
<dbReference type="GO" id="GO:0006906">
    <property type="term" value="P:vesicle fusion"/>
    <property type="evidence" value="ECO:0007669"/>
    <property type="project" value="TreeGrafter"/>
</dbReference>
<dbReference type="FunFam" id="2.60.40.150:FF:000051">
    <property type="entry name" value="Synaptotagmin 11"/>
    <property type="match status" value="1"/>
</dbReference>
<dbReference type="Gene3D" id="2.60.40.150">
    <property type="entry name" value="C2 domain"/>
    <property type="match status" value="2"/>
</dbReference>
<keyword evidence="5" id="KW-0479">Metal-binding</keyword>
<sequence>VLHFFPNVLRGENPQTSRTRCLLPWNASEKNPNKPPQKPSSKRAASTQPRPGGLPARGAALAGARGDPRTATGRPHLYLPPPPAQGCRGTRGAGPLSRPPPPARGPGPAGRGSAARPSAKPPPAPATRPARRRAARRLGPPAPVWQGSRRRRRPPRRRRRRRRRRCRAAPRPPAGSAAPPPPLSSSCRAASSARATSRRPPRRQESGWPRGSAARPRAPPPRPARPAGTGSAAGPPAAQAPPRHVGEARGEPPPCWRRAGRPPRRDEARRRVRRARPPPSWLGDAAGRRARCLAPGPRRLGASSREGGTEGERGGGKGGPARYHCPRSSAEHLGPGAIPSRREPALGPREPTHTPCRSAAARLLAQEARPEPQHLPSHRRAGPGAGGAGRGLRRVGTSRQLLHPGARASCGRGRHRGASAPGSAPRPPHPGLGGAMAEITSVHPGFDVSPVVAGLIGATVLVVSVSVTVFVWTCCHQQAEKKHKTPPYKFIHMLKGISIYPETLSNKKKINRIRRDKNGTPKETARGNLLVDAAESGLIGSNKAPDGPNAAPHVDQLPIKVDYGDELSPDQSLTPGGSKTSSPSSPGDDIMLGELTFSVDYNFPKKALVVTIQEAHGLPVMDEHTQSSDPYIKMTILPDKRHRVKTRVLRKTLDPVFDETFTFYGIPYSQLQDLVLHFLVLSFDRFSRDDVIGEVMVPLAGVDPSTGKVQLTREILKRNIQKCISRGELQVSLSYQPVAQRMTVVVLKARHLPKMDITGLSGNPYVKVNVYYGRKRIAKKKTHVKKCTLNPVFNESFIYDIPVDLLPDISIEFLVINFDRTTKNEVVGRLILGAHSITAGGVEHWREVCENPRKPVAKWHSLSEY</sequence>
<name>A0A8C3JZ97_9CHAR</name>
<comment type="similarity">
    <text evidence="2">Belongs to the synaptotagmin family.</text>
</comment>
<dbReference type="Pfam" id="PF00168">
    <property type="entry name" value="C2"/>
    <property type="match status" value="2"/>
</dbReference>
<dbReference type="GO" id="GO:0030659">
    <property type="term" value="C:cytoplasmic vesicle membrane"/>
    <property type="evidence" value="ECO:0007669"/>
    <property type="project" value="UniProtKB-SubCell"/>
</dbReference>
<reference evidence="14" key="1">
    <citation type="submission" date="2025-08" db="UniProtKB">
        <authorList>
            <consortium name="Ensembl"/>
        </authorList>
    </citation>
    <scope>IDENTIFICATION</scope>
</reference>
<feature type="compositionally biased region" description="Low complexity" evidence="12">
    <location>
        <begin position="49"/>
        <end position="65"/>
    </location>
</feature>
<keyword evidence="8" id="KW-1133">Transmembrane helix</keyword>
<dbReference type="GO" id="GO:0030276">
    <property type="term" value="F:clathrin binding"/>
    <property type="evidence" value="ECO:0007669"/>
    <property type="project" value="TreeGrafter"/>
</dbReference>
<evidence type="ECO:0000256" key="4">
    <source>
        <dbReference type="ARBA" id="ARBA00022692"/>
    </source>
</evidence>
<reference evidence="14" key="2">
    <citation type="submission" date="2025-09" db="UniProtKB">
        <authorList>
            <consortium name="Ensembl"/>
        </authorList>
    </citation>
    <scope>IDENTIFICATION</scope>
</reference>
<dbReference type="AlphaFoldDB" id="A0A8C3JZ97"/>
<feature type="region of interest" description="Disordered" evidence="12">
    <location>
        <begin position="565"/>
        <end position="587"/>
    </location>
</feature>
<dbReference type="InterPro" id="IPR001565">
    <property type="entry name" value="Synaptotagmin"/>
</dbReference>
<organism evidence="14 15">
    <name type="scientific">Calidris pygmaea</name>
    <name type="common">Spoon-billed sandpiper</name>
    <dbReference type="NCBI Taxonomy" id="425635"/>
    <lineage>
        <taxon>Eukaryota</taxon>
        <taxon>Metazoa</taxon>
        <taxon>Chordata</taxon>
        <taxon>Craniata</taxon>
        <taxon>Vertebrata</taxon>
        <taxon>Euteleostomi</taxon>
        <taxon>Archelosauria</taxon>
        <taxon>Archosauria</taxon>
        <taxon>Dinosauria</taxon>
        <taxon>Saurischia</taxon>
        <taxon>Theropoda</taxon>
        <taxon>Coelurosauria</taxon>
        <taxon>Aves</taxon>
        <taxon>Neognathae</taxon>
        <taxon>Neoaves</taxon>
        <taxon>Charadriiformes</taxon>
        <taxon>Scolopacidae</taxon>
        <taxon>Calidris</taxon>
    </lineage>
</organism>
<feature type="domain" description="C2" evidence="13">
    <location>
        <begin position="725"/>
        <end position="860"/>
    </location>
</feature>
<dbReference type="PANTHER" id="PTHR10024">
    <property type="entry name" value="SYNAPTOTAGMIN"/>
    <property type="match status" value="1"/>
</dbReference>
<evidence type="ECO:0000256" key="3">
    <source>
        <dbReference type="ARBA" id="ARBA00022553"/>
    </source>
</evidence>
<dbReference type="InterPro" id="IPR000008">
    <property type="entry name" value="C2_dom"/>
</dbReference>
<dbReference type="CDD" id="cd08388">
    <property type="entry name" value="C2A_Synaptotagmin-4-11"/>
    <property type="match status" value="1"/>
</dbReference>
<evidence type="ECO:0000313" key="14">
    <source>
        <dbReference type="Ensembl" id="ENSCPGP00000014629.1"/>
    </source>
</evidence>
<accession>A0A8C3JZ97</accession>
<feature type="compositionally biased region" description="Basic residues" evidence="12">
    <location>
        <begin position="148"/>
        <end position="168"/>
    </location>
</feature>
<dbReference type="GO" id="GO:0005544">
    <property type="term" value="F:calcium-dependent phospholipid binding"/>
    <property type="evidence" value="ECO:0007669"/>
    <property type="project" value="TreeGrafter"/>
</dbReference>
<feature type="compositionally biased region" description="Low complexity" evidence="12">
    <location>
        <begin position="572"/>
        <end position="587"/>
    </location>
</feature>
<dbReference type="PRINTS" id="PR00399">
    <property type="entry name" value="SYNAPTOTAGMN"/>
</dbReference>
<keyword evidence="15" id="KW-1185">Reference proteome</keyword>
<dbReference type="GO" id="GO:0070382">
    <property type="term" value="C:exocytic vesicle"/>
    <property type="evidence" value="ECO:0007669"/>
    <property type="project" value="TreeGrafter"/>
</dbReference>
<dbReference type="GO" id="GO:0098793">
    <property type="term" value="C:presynapse"/>
    <property type="evidence" value="ECO:0007669"/>
    <property type="project" value="GOC"/>
</dbReference>
<keyword evidence="3" id="KW-0597">Phosphoprotein</keyword>
<evidence type="ECO:0000256" key="10">
    <source>
        <dbReference type="ARBA" id="ARBA00023329"/>
    </source>
</evidence>
<keyword evidence="7" id="KW-0106">Calcium</keyword>
<dbReference type="GO" id="GO:0005509">
    <property type="term" value="F:calcium ion binding"/>
    <property type="evidence" value="ECO:0007669"/>
    <property type="project" value="TreeGrafter"/>
</dbReference>
<dbReference type="SUPFAM" id="SSF49562">
    <property type="entry name" value="C2 domain (Calcium/lipid-binding domain, CaLB)"/>
    <property type="match status" value="2"/>
</dbReference>
<feature type="domain" description="C2" evidence="13">
    <location>
        <begin position="591"/>
        <end position="713"/>
    </location>
</feature>
<evidence type="ECO:0000256" key="1">
    <source>
        <dbReference type="ARBA" id="ARBA00004156"/>
    </source>
</evidence>
<dbReference type="Ensembl" id="ENSCPGT00000016040.1">
    <property type="protein sequence ID" value="ENSCPGP00000014629.1"/>
    <property type="gene ID" value="ENSCPGG00000010348.1"/>
</dbReference>
<evidence type="ECO:0000256" key="2">
    <source>
        <dbReference type="ARBA" id="ARBA00006996"/>
    </source>
</evidence>
<feature type="compositionally biased region" description="Low complexity" evidence="12">
    <location>
        <begin position="184"/>
        <end position="195"/>
    </location>
</feature>
<feature type="region of interest" description="Disordered" evidence="12">
    <location>
        <begin position="368"/>
        <end position="434"/>
    </location>
</feature>
<dbReference type="GO" id="GO:1903531">
    <property type="term" value="P:negative regulation of secretion by cell"/>
    <property type="evidence" value="ECO:0007669"/>
    <property type="project" value="UniProtKB-ARBA"/>
</dbReference>
<dbReference type="GO" id="GO:0005886">
    <property type="term" value="C:plasma membrane"/>
    <property type="evidence" value="ECO:0007669"/>
    <property type="project" value="TreeGrafter"/>
</dbReference>
<dbReference type="SMART" id="SM00239">
    <property type="entry name" value="C2"/>
    <property type="match status" value="2"/>
</dbReference>
<evidence type="ECO:0000256" key="9">
    <source>
        <dbReference type="ARBA" id="ARBA00023136"/>
    </source>
</evidence>
<comment type="subcellular location">
    <subcellularLocation>
        <location evidence="1">Cytoplasmic vesicle membrane</location>
    </subcellularLocation>
    <subcellularLocation>
        <location evidence="11">Endomembrane system</location>
        <topology evidence="11">Single-pass membrane protein</topology>
    </subcellularLocation>
</comment>
<evidence type="ECO:0000256" key="8">
    <source>
        <dbReference type="ARBA" id="ARBA00022989"/>
    </source>
</evidence>
<evidence type="ECO:0000256" key="7">
    <source>
        <dbReference type="ARBA" id="ARBA00022837"/>
    </source>
</evidence>
<dbReference type="GO" id="GO:0000149">
    <property type="term" value="F:SNARE binding"/>
    <property type="evidence" value="ECO:0007669"/>
    <property type="project" value="TreeGrafter"/>
</dbReference>
<evidence type="ECO:0000259" key="13">
    <source>
        <dbReference type="PROSITE" id="PS50004"/>
    </source>
</evidence>
<evidence type="ECO:0000256" key="11">
    <source>
        <dbReference type="ARBA" id="ARBA00037847"/>
    </source>
</evidence>
<keyword evidence="4" id="KW-0812">Transmembrane</keyword>
<proteinExistence type="inferred from homology"/>
<dbReference type="GO" id="GO:0030424">
    <property type="term" value="C:axon"/>
    <property type="evidence" value="ECO:0007669"/>
    <property type="project" value="TreeGrafter"/>
</dbReference>
<keyword evidence="10" id="KW-0968">Cytoplasmic vesicle</keyword>
<dbReference type="CDD" id="cd08404">
    <property type="entry name" value="C2B_Synaptotagmin-4"/>
    <property type="match status" value="1"/>
</dbReference>
<evidence type="ECO:0000256" key="12">
    <source>
        <dbReference type="SAM" id="MobiDB-lite"/>
    </source>
</evidence>
<keyword evidence="6" id="KW-0677">Repeat</keyword>
<dbReference type="GO" id="GO:0001786">
    <property type="term" value="F:phosphatidylserine binding"/>
    <property type="evidence" value="ECO:0007669"/>
    <property type="project" value="TreeGrafter"/>
</dbReference>
<dbReference type="PROSITE" id="PS50004">
    <property type="entry name" value="C2"/>
    <property type="match status" value="2"/>
</dbReference>
<evidence type="ECO:0000313" key="15">
    <source>
        <dbReference type="Proteomes" id="UP000694419"/>
    </source>
</evidence>
<feature type="region of interest" description="Disordered" evidence="12">
    <location>
        <begin position="24"/>
        <end position="355"/>
    </location>
</feature>
<feature type="compositionally biased region" description="Low complexity" evidence="12">
    <location>
        <begin position="225"/>
        <end position="243"/>
    </location>
</feature>
<protein>
    <submittedName>
        <fullName evidence="14">Synaptotagmin 11</fullName>
    </submittedName>
</protein>